<dbReference type="Proteomes" id="UP000887540">
    <property type="component" value="Unplaced"/>
</dbReference>
<evidence type="ECO:0000313" key="2">
    <source>
        <dbReference type="WBParaSite" id="ACRNAN_scaffold6433.g21265.t1"/>
    </source>
</evidence>
<name>A0A914EAA9_9BILA</name>
<accession>A0A914EAA9</accession>
<sequence>MAFKKTASLDDLVIITAFSYNHISEAEEYDLILYVDTSVLFKNVNGSSIKDLITVANTPKYELGTILLSRTGHSIKAATNPKMYKYLPINDTLVILVWIKYLFGDYPKGNMQIATDLINLL</sequence>
<dbReference type="WBParaSite" id="ACRNAN_scaffold6433.g21265.t1">
    <property type="protein sequence ID" value="ACRNAN_scaffold6433.g21265.t1"/>
    <property type="gene ID" value="ACRNAN_scaffold6433.g21265"/>
</dbReference>
<dbReference type="AlphaFoldDB" id="A0A914EAA9"/>
<reference evidence="2" key="1">
    <citation type="submission" date="2022-11" db="UniProtKB">
        <authorList>
            <consortium name="WormBaseParasite"/>
        </authorList>
    </citation>
    <scope>IDENTIFICATION</scope>
</reference>
<organism evidence="1 2">
    <name type="scientific">Acrobeloides nanus</name>
    <dbReference type="NCBI Taxonomy" id="290746"/>
    <lineage>
        <taxon>Eukaryota</taxon>
        <taxon>Metazoa</taxon>
        <taxon>Ecdysozoa</taxon>
        <taxon>Nematoda</taxon>
        <taxon>Chromadorea</taxon>
        <taxon>Rhabditida</taxon>
        <taxon>Tylenchina</taxon>
        <taxon>Cephalobomorpha</taxon>
        <taxon>Cephaloboidea</taxon>
        <taxon>Cephalobidae</taxon>
        <taxon>Acrobeloides</taxon>
    </lineage>
</organism>
<evidence type="ECO:0000313" key="1">
    <source>
        <dbReference type="Proteomes" id="UP000887540"/>
    </source>
</evidence>
<protein>
    <submittedName>
        <fullName evidence="2">PIN domain-containing protein</fullName>
    </submittedName>
</protein>
<proteinExistence type="predicted"/>
<keyword evidence="1" id="KW-1185">Reference proteome</keyword>